<dbReference type="InterPro" id="IPR000719">
    <property type="entry name" value="Prot_kinase_dom"/>
</dbReference>
<dbReference type="PROSITE" id="PS50011">
    <property type="entry name" value="PROTEIN_KINASE_DOM"/>
    <property type="match status" value="1"/>
</dbReference>
<evidence type="ECO:0000259" key="2">
    <source>
        <dbReference type="PROSITE" id="PS50011"/>
    </source>
</evidence>
<keyword evidence="1" id="KW-0547">Nucleotide-binding</keyword>
<dbReference type="Gene3D" id="3.30.200.20">
    <property type="entry name" value="Phosphorylase Kinase, domain 1"/>
    <property type="match status" value="1"/>
</dbReference>
<proteinExistence type="predicted"/>
<dbReference type="SUPFAM" id="SSF56112">
    <property type="entry name" value="Protein kinase-like (PK-like)"/>
    <property type="match status" value="1"/>
</dbReference>
<sequence length="110" mass="12055">MAHFDVCGIAIANELSLSCPNLVPRFFSSRPSIRGGSLIAKKYRCLGQIGEGSFGVVYLGKNEENREQVAIKIESQHSSQPKTLLDEARLLSTLHRASGNGIAVRKSLKW</sequence>
<accession>A0ABN8QGX9</accession>
<keyword evidence="1" id="KW-0067">ATP-binding</keyword>
<gene>
    <name evidence="3" type="ORF">PEVE_00004963</name>
</gene>
<organism evidence="3 4">
    <name type="scientific">Porites evermanni</name>
    <dbReference type="NCBI Taxonomy" id="104178"/>
    <lineage>
        <taxon>Eukaryota</taxon>
        <taxon>Metazoa</taxon>
        <taxon>Cnidaria</taxon>
        <taxon>Anthozoa</taxon>
        <taxon>Hexacorallia</taxon>
        <taxon>Scleractinia</taxon>
        <taxon>Fungiina</taxon>
        <taxon>Poritidae</taxon>
        <taxon>Porites</taxon>
    </lineage>
</organism>
<name>A0ABN8QGX9_9CNID</name>
<dbReference type="Proteomes" id="UP001159427">
    <property type="component" value="Unassembled WGS sequence"/>
</dbReference>
<keyword evidence="4" id="KW-1185">Reference proteome</keyword>
<reference evidence="3 4" key="1">
    <citation type="submission" date="2022-05" db="EMBL/GenBank/DDBJ databases">
        <authorList>
            <consortium name="Genoscope - CEA"/>
            <person name="William W."/>
        </authorList>
    </citation>
    <scope>NUCLEOTIDE SEQUENCE [LARGE SCALE GENOMIC DNA]</scope>
</reference>
<evidence type="ECO:0000256" key="1">
    <source>
        <dbReference type="PROSITE-ProRule" id="PRU10141"/>
    </source>
</evidence>
<dbReference type="EMBL" id="CALNXI010001312">
    <property type="protein sequence ID" value="CAH3164409.1"/>
    <property type="molecule type" value="Genomic_DNA"/>
</dbReference>
<dbReference type="Pfam" id="PF07714">
    <property type="entry name" value="PK_Tyr_Ser-Thr"/>
    <property type="match status" value="1"/>
</dbReference>
<evidence type="ECO:0000313" key="3">
    <source>
        <dbReference type="EMBL" id="CAH3164409.1"/>
    </source>
</evidence>
<feature type="binding site" evidence="1">
    <location>
        <position position="72"/>
    </location>
    <ligand>
        <name>ATP</name>
        <dbReference type="ChEBI" id="CHEBI:30616"/>
    </ligand>
</feature>
<dbReference type="InterPro" id="IPR017441">
    <property type="entry name" value="Protein_kinase_ATP_BS"/>
</dbReference>
<dbReference type="InterPro" id="IPR001245">
    <property type="entry name" value="Ser-Thr/Tyr_kinase_cat_dom"/>
</dbReference>
<feature type="domain" description="Protein kinase" evidence="2">
    <location>
        <begin position="43"/>
        <end position="110"/>
    </location>
</feature>
<protein>
    <recommendedName>
        <fullName evidence="2">Protein kinase domain-containing protein</fullName>
    </recommendedName>
</protein>
<comment type="caution">
    <text evidence="3">The sequence shown here is derived from an EMBL/GenBank/DDBJ whole genome shotgun (WGS) entry which is preliminary data.</text>
</comment>
<evidence type="ECO:0000313" key="4">
    <source>
        <dbReference type="Proteomes" id="UP001159427"/>
    </source>
</evidence>
<dbReference type="InterPro" id="IPR011009">
    <property type="entry name" value="Kinase-like_dom_sf"/>
</dbReference>
<dbReference type="PROSITE" id="PS00107">
    <property type="entry name" value="PROTEIN_KINASE_ATP"/>
    <property type="match status" value="1"/>
</dbReference>